<feature type="domain" description="Mon2 C-terminal" evidence="8">
    <location>
        <begin position="948"/>
        <end position="1449"/>
    </location>
</feature>
<evidence type="ECO:0000259" key="6">
    <source>
        <dbReference type="Pfam" id="PF09324"/>
    </source>
</evidence>
<dbReference type="Pfam" id="PF12783">
    <property type="entry name" value="Sec7-like_HUS"/>
    <property type="match status" value="1"/>
</dbReference>
<organism evidence="10 11">
    <name type="scientific">Acropora cervicornis</name>
    <name type="common">Staghorn coral</name>
    <dbReference type="NCBI Taxonomy" id="6130"/>
    <lineage>
        <taxon>Eukaryota</taxon>
        <taxon>Metazoa</taxon>
        <taxon>Cnidaria</taxon>
        <taxon>Anthozoa</taxon>
        <taxon>Hexacorallia</taxon>
        <taxon>Scleractinia</taxon>
        <taxon>Astrocoeniina</taxon>
        <taxon>Acroporidae</taxon>
        <taxon>Acropora</taxon>
    </lineage>
</organism>
<evidence type="ECO:0000256" key="1">
    <source>
        <dbReference type="ARBA" id="ARBA00008144"/>
    </source>
</evidence>
<evidence type="ECO:0000259" key="9">
    <source>
        <dbReference type="Pfam" id="PF16213"/>
    </source>
</evidence>
<dbReference type="InterPro" id="IPR032691">
    <property type="entry name" value="Mon2/Sec7/BIG1-like_HUS"/>
</dbReference>
<dbReference type="PANTHER" id="PTHR10663">
    <property type="entry name" value="GUANYL-NUCLEOTIDE EXCHANGE FACTOR"/>
    <property type="match status" value="1"/>
</dbReference>
<comment type="similarity">
    <text evidence="1">Belongs to the MON2 family.</text>
</comment>
<feature type="region of interest" description="Disordered" evidence="5">
    <location>
        <begin position="1189"/>
        <end position="1213"/>
    </location>
</feature>
<keyword evidence="4" id="KW-0653">Protein transport</keyword>
<evidence type="ECO:0000259" key="8">
    <source>
        <dbReference type="Pfam" id="PF16206"/>
    </source>
</evidence>
<feature type="compositionally biased region" description="Polar residues" evidence="5">
    <location>
        <begin position="1189"/>
        <end position="1205"/>
    </location>
</feature>
<feature type="domain" description="Mon2/Sec7/BIG1-like dimerisation and cyclophilin-binding" evidence="9">
    <location>
        <begin position="8"/>
        <end position="185"/>
    </location>
</feature>
<dbReference type="GO" id="GO:0015031">
    <property type="term" value="P:protein transport"/>
    <property type="evidence" value="ECO:0007669"/>
    <property type="project" value="UniProtKB-KW"/>
</dbReference>
<evidence type="ECO:0000256" key="4">
    <source>
        <dbReference type="ARBA" id="ARBA00022927"/>
    </source>
</evidence>
<reference evidence="10" key="2">
    <citation type="journal article" date="2023" name="Science">
        <title>Genomic signatures of disease resistance in endangered staghorn corals.</title>
        <authorList>
            <person name="Vollmer S.V."/>
            <person name="Selwyn J.D."/>
            <person name="Despard B.A."/>
            <person name="Roesel C.L."/>
        </authorList>
    </citation>
    <scope>NUCLEOTIDE SEQUENCE</scope>
    <source>
        <strain evidence="10">K2</strain>
    </source>
</reference>
<dbReference type="Pfam" id="PF16206">
    <property type="entry name" value="Mon2_C"/>
    <property type="match status" value="2"/>
</dbReference>
<dbReference type="EMBL" id="JARQWQ010000006">
    <property type="protein sequence ID" value="KAK2571353.1"/>
    <property type="molecule type" value="Genomic_DNA"/>
</dbReference>
<reference evidence="10" key="1">
    <citation type="journal article" date="2023" name="G3 (Bethesda)">
        <title>Whole genome assembly and annotation of the endangered Caribbean coral Acropora cervicornis.</title>
        <authorList>
            <person name="Selwyn J.D."/>
            <person name="Vollmer S.V."/>
        </authorList>
    </citation>
    <scope>NUCLEOTIDE SEQUENCE</scope>
    <source>
        <strain evidence="10">K2</strain>
    </source>
</reference>
<keyword evidence="3" id="KW-0813">Transport</keyword>
<evidence type="ECO:0000259" key="7">
    <source>
        <dbReference type="Pfam" id="PF12783"/>
    </source>
</evidence>
<sequence length="1700" mass="187616">MSRWLDDRSKKFIDAVQSDLRALSNETRRKFQPVKEAAEAGILRLRTISSAKTKNIKIFEVIAEETEIIQPFLLGCDTKSLRVVQISLTALQRLITNEALSESSSVNLVSTLWQLMEGGLEELRILQSIILLITTSNIVYGECLGKAMVLCFKLYFIKDATICTTAAATVRQMVSVIFERVVTEDSKGLASQSIEDTSGSVRHKNCPVSLHPCARDAYLLFQDLCQLTNGEQPYWLQGIREMTRTFGLELLESVLKGYPNIFLKHPEFSFLLKERLCPLIIKLFSPSIKQRASSSPLERPLYPVAVRLLRIVSVLIEKFYTLLVTECEIFLSLLVKFLEPDKSHWQRALALEVLHTLTIQPALLRSFCLFYDMQEHSTRIFHDLVNALTSFTQSLLTNQTVHSTAEKASHLPSATTIQTSSSAPPPSVVALSAMGGVTPQPGFSYRGTWIPLSVMPAYGQAKAVYLEQLERPEYSTIPDGYALSIAFACLLEIVKSLDVLIQENNPSSAEPVGGWIEPQRTSTGNDTGVGTEIIQAAINEGAVGENGAKTTGVLQEMVLASWCGILASLSLLLEASNDETATESILKSYQLYANVCGILNLTTPRDAFITSLCKAALPPHYTLTVLNPHSGTAQVSYIKVPTSGSQVTSESHGGDHKGLGRSISVESGSGAVITGVPLGSSHGPVSLTAKNIQCMRSLLSLAHCHGSILGTAWHMVLTTLQHLTWILGLKPSAGGTLKALPMSEAPNLVITQAMMAELPVLAAILSRLFETSRYLDDVALHHLVDALCRLSTTSMEQAQSNKEPSLFAVAKLLETGLNNLHRARVLWKPLTAHLLEVCQHPHSKMREWGAEAVTSLVRSALTHDHNPPLKQDLQLQSMILSPLQEMSNVTFADIRYKQLECVLQILHSTGQNLGQGWLCVLGVIGAATNQQGEGLIRVAFQSLQLVVTDFLPLMPCTCIKVVVDVAGKFGLQPQELNISLTAIGLLWNISDFLSQNREKIHAALKEIDSFAHDGNNAGTKYDKPVSPPDGQWMCLYSKLGELCVDPRPPVRKSAGQTLFSTINAHGLLLENATWYTVLWQVLFPLLEQVKTMSTSAADVPPPSDSVISKGKILIHHSRDTAEKQWAETHVLTLSGVARVFNNRRHILAGLEEFPRAWALLLEFIEFAALSKSAEVALAALKSFQDIVNDSNDGQESNGTGSSPGDSSHDKKAGKAVVKPRLQPKFCEAADEDLNLWSNAWRVWYNIGITSMSESHIVRARRDSTGKIITTKSYPTQAFLSALVQIFPCLYMRIYSRFGLADLQKLARILETSVTMPVPFDQSPFLAPSFQDTVLTALQHAILDTIEVLREPLPNSAGSVLHVSNQPMYPTLLFLLLQFFDYATEPPCIEGLSNAETVSKRKKKDWIILNLTPFSEKCLKIALVLYEECVSKPAVIEEKVLEKIIKLPVPVHLETGGGNLDDCYTRRTECCSRSPRFIQNDVVRVSLRVGGFSILRYLLRMISEEILPHSSALPKDFMARVMALLNRGSIHSAADATFSGTDANGFPLREEFAKSCFETLLQFSFVNGTPEEEQRVDRTDGKVSELALDSLLGRCSDVLAKYVEDEKLSGKCPLPRTRMAEMSFVMKAVSTLLSSLKRAVQEKPSVVDQRIWNQVIELYPRLVECSVCNSTQVRRALREALHEYADLLRPPIHSLAVNGNR</sequence>
<dbReference type="Pfam" id="PF16213">
    <property type="entry name" value="DCB"/>
    <property type="match status" value="1"/>
</dbReference>
<dbReference type="InterPro" id="IPR032629">
    <property type="entry name" value="DCB_dom"/>
</dbReference>
<keyword evidence="11" id="KW-1185">Reference proteome</keyword>
<comment type="caution">
    <text evidence="10">The sequence shown here is derived from an EMBL/GenBank/DDBJ whole genome shotgun (WGS) entry which is preliminary data.</text>
</comment>
<evidence type="ECO:0000256" key="2">
    <source>
        <dbReference type="ARBA" id="ARBA00017134"/>
    </source>
</evidence>
<evidence type="ECO:0000256" key="5">
    <source>
        <dbReference type="SAM" id="MobiDB-lite"/>
    </source>
</evidence>
<dbReference type="PANTHER" id="PTHR10663:SF333">
    <property type="entry name" value="PROTEIN MON2 HOMOLOG"/>
    <property type="match status" value="1"/>
</dbReference>
<dbReference type="SUPFAM" id="SSF48371">
    <property type="entry name" value="ARM repeat"/>
    <property type="match status" value="1"/>
</dbReference>
<feature type="domain" description="Mon2 C-terminal" evidence="8">
    <location>
        <begin position="1497"/>
        <end position="1690"/>
    </location>
</feature>
<feature type="domain" description="Mon2/Sec7/BIG1-like HDS" evidence="6">
    <location>
        <begin position="865"/>
        <end position="944"/>
    </location>
</feature>
<dbReference type="InterPro" id="IPR016024">
    <property type="entry name" value="ARM-type_fold"/>
</dbReference>
<gene>
    <name evidence="10" type="ORF">P5673_003940</name>
</gene>
<dbReference type="InterPro" id="IPR015403">
    <property type="entry name" value="Mon2/Sec7/BIG1-like_HDS"/>
</dbReference>
<evidence type="ECO:0000256" key="3">
    <source>
        <dbReference type="ARBA" id="ARBA00022448"/>
    </source>
</evidence>
<feature type="domain" description="Mon2/Sec7/BIG1-like HUS" evidence="7">
    <location>
        <begin position="213"/>
        <end position="380"/>
    </location>
</feature>
<name>A0AAD9VE94_ACRCE</name>
<protein>
    <recommendedName>
        <fullName evidence="2">Protein MON2 homolog</fullName>
    </recommendedName>
</protein>
<proteinExistence type="inferred from homology"/>
<accession>A0AAD9VE94</accession>
<evidence type="ECO:0000313" key="10">
    <source>
        <dbReference type="EMBL" id="KAK2571353.1"/>
    </source>
</evidence>
<dbReference type="Pfam" id="PF09324">
    <property type="entry name" value="Sec7-like_HDS"/>
    <property type="match status" value="1"/>
</dbReference>
<evidence type="ECO:0000313" key="11">
    <source>
        <dbReference type="Proteomes" id="UP001249851"/>
    </source>
</evidence>
<dbReference type="Proteomes" id="UP001249851">
    <property type="component" value="Unassembled WGS sequence"/>
</dbReference>
<dbReference type="InterPro" id="IPR032817">
    <property type="entry name" value="Mon2_C"/>
</dbReference>